<name>A0ABS2L362_9MICO</name>
<evidence type="ECO:0000313" key="3">
    <source>
        <dbReference type="Proteomes" id="UP000776164"/>
    </source>
</evidence>
<comment type="caution">
    <text evidence="2">The sequence shown here is derived from an EMBL/GenBank/DDBJ whole genome shotgun (WGS) entry which is preliminary data.</text>
</comment>
<sequence>MNRPDTFDWWAAAVQFAGSLLFNVSTVSALIVSVNAASRLHGGWRPDAFGSVAFLVSSALAVVATTERDSLWDPQARAWRCTWLNMSGSVLFGLSAIGAYVLPSTDDLLSLF</sequence>
<evidence type="ECO:0008006" key="4">
    <source>
        <dbReference type="Google" id="ProtNLM"/>
    </source>
</evidence>
<protein>
    <recommendedName>
        <fullName evidence="4">YrhK domain-containing protein</fullName>
    </recommendedName>
</protein>
<accession>A0ABS2L362</accession>
<keyword evidence="1" id="KW-0472">Membrane</keyword>
<keyword evidence="1" id="KW-0812">Transmembrane</keyword>
<dbReference type="Proteomes" id="UP000776164">
    <property type="component" value="Unassembled WGS sequence"/>
</dbReference>
<evidence type="ECO:0000256" key="1">
    <source>
        <dbReference type="SAM" id="Phobius"/>
    </source>
</evidence>
<keyword evidence="1" id="KW-1133">Transmembrane helix</keyword>
<keyword evidence="3" id="KW-1185">Reference proteome</keyword>
<organism evidence="2 3">
    <name type="scientific">Subtercola frigoramans</name>
    <dbReference type="NCBI Taxonomy" id="120298"/>
    <lineage>
        <taxon>Bacteria</taxon>
        <taxon>Bacillati</taxon>
        <taxon>Actinomycetota</taxon>
        <taxon>Actinomycetes</taxon>
        <taxon>Micrococcales</taxon>
        <taxon>Microbacteriaceae</taxon>
        <taxon>Subtercola</taxon>
    </lineage>
</organism>
<dbReference type="EMBL" id="JAFBBU010000001">
    <property type="protein sequence ID" value="MBM7471512.1"/>
    <property type="molecule type" value="Genomic_DNA"/>
</dbReference>
<feature type="transmembrane region" description="Helical" evidence="1">
    <location>
        <begin position="78"/>
        <end position="102"/>
    </location>
</feature>
<evidence type="ECO:0000313" key="2">
    <source>
        <dbReference type="EMBL" id="MBM7471512.1"/>
    </source>
</evidence>
<dbReference type="RefSeq" id="WP_239518236.1">
    <property type="nucleotide sequence ID" value="NZ_BAAAHT010000013.1"/>
</dbReference>
<reference evidence="2 3" key="1">
    <citation type="submission" date="2021-01" db="EMBL/GenBank/DDBJ databases">
        <title>Sequencing the genomes of 1000 actinobacteria strains.</title>
        <authorList>
            <person name="Klenk H.-P."/>
        </authorList>
    </citation>
    <scope>NUCLEOTIDE SEQUENCE [LARGE SCALE GENOMIC DNA]</scope>
    <source>
        <strain evidence="2 3">DSM 13057</strain>
    </source>
</reference>
<gene>
    <name evidence="2" type="ORF">JOE66_001146</name>
</gene>
<proteinExistence type="predicted"/>